<sequence>MKRIPFNRPTTHYDERVTKIDEKICELIKQRKEISDNNPGYPPFEYITNWAEKFTLYEDQLKSVFGTLWNEEVYRPIVEPSGFRLNLPVLKSIEINNQIYSVISIRQYSNASVVIFNKDWDNTNDLLDNKLTHTTFELFINEYYNCSMISGAGGDGHFHYNFTVSPPLLDDFSGVDLIFKERFIPLIENKTGIEIVIHL</sequence>
<protein>
    <submittedName>
        <fullName evidence="1">Uncharacterized protein</fullName>
    </submittedName>
</protein>
<evidence type="ECO:0000313" key="1">
    <source>
        <dbReference type="EMBL" id="OPJ63920.1"/>
    </source>
</evidence>
<name>A0A1V4IVR2_9CLOT</name>
<keyword evidence="2" id="KW-1185">Reference proteome</keyword>
<accession>A0A1V4IVR2</accession>
<proteinExistence type="predicted"/>
<dbReference type="EMBL" id="MZGT01000015">
    <property type="protein sequence ID" value="OPJ63920.1"/>
    <property type="molecule type" value="Genomic_DNA"/>
</dbReference>
<dbReference type="AlphaFoldDB" id="A0A1V4IVR2"/>
<comment type="caution">
    <text evidence="1">The sequence shown here is derived from an EMBL/GenBank/DDBJ whole genome shotgun (WGS) entry which is preliminary data.</text>
</comment>
<dbReference type="Proteomes" id="UP000191056">
    <property type="component" value="Unassembled WGS sequence"/>
</dbReference>
<reference evidence="1 2" key="1">
    <citation type="submission" date="2017-03" db="EMBL/GenBank/DDBJ databases">
        <title>Genome sequence of Clostridium chromiireducens DSM 23318.</title>
        <authorList>
            <person name="Poehlein A."/>
            <person name="Daniel R."/>
        </authorList>
    </citation>
    <scope>NUCLEOTIDE SEQUENCE [LARGE SCALE GENOMIC DNA]</scope>
    <source>
        <strain evidence="1 2">DSM 23318</strain>
    </source>
</reference>
<dbReference type="OrthoDB" id="1797229at2"/>
<gene>
    <name evidence="1" type="ORF">CLCHR_14390</name>
</gene>
<evidence type="ECO:0000313" key="2">
    <source>
        <dbReference type="Proteomes" id="UP000191056"/>
    </source>
</evidence>
<organism evidence="1 2">
    <name type="scientific">Clostridium chromiireducens</name>
    <dbReference type="NCBI Taxonomy" id="225345"/>
    <lineage>
        <taxon>Bacteria</taxon>
        <taxon>Bacillati</taxon>
        <taxon>Bacillota</taxon>
        <taxon>Clostridia</taxon>
        <taxon>Eubacteriales</taxon>
        <taxon>Clostridiaceae</taxon>
        <taxon>Clostridium</taxon>
    </lineage>
</organism>
<dbReference type="RefSeq" id="WP_079439008.1">
    <property type="nucleotide sequence ID" value="NZ_MZGT01000015.1"/>
</dbReference>